<keyword evidence="1" id="KW-0175">Coiled coil</keyword>
<organism evidence="2 3">
    <name type="scientific">Candidatus Fusobacterium pullicola</name>
    <dbReference type="NCBI Taxonomy" id="2838601"/>
    <lineage>
        <taxon>Bacteria</taxon>
        <taxon>Fusobacteriati</taxon>
        <taxon>Fusobacteriota</taxon>
        <taxon>Fusobacteriia</taxon>
        <taxon>Fusobacteriales</taxon>
        <taxon>Fusobacteriaceae</taxon>
        <taxon>Fusobacterium</taxon>
    </lineage>
</organism>
<dbReference type="Proteomes" id="UP000724657">
    <property type="component" value="Unassembled WGS sequence"/>
</dbReference>
<comment type="caution">
    <text evidence="2">The sequence shown here is derived from an EMBL/GenBank/DDBJ whole genome shotgun (WGS) entry which is preliminary data.</text>
</comment>
<proteinExistence type="predicted"/>
<accession>A0A9E2KYP7</accession>
<dbReference type="EMBL" id="JAHLFN010000073">
    <property type="protein sequence ID" value="MBU3842927.1"/>
    <property type="molecule type" value="Genomic_DNA"/>
</dbReference>
<sequence length="126" mass="15321">MLNIRLYDDIKRMIEVEGSSEDILRNFFNEMIEEKNLDLSFYQWCKKNLPFKSIGNIYVYAEERLGEQIEEVKKIIENEGYDIEELELEEVEEIIKKKKLEKEVENFFREYVIEEIDNLLNDKVEK</sequence>
<reference evidence="2" key="2">
    <citation type="submission" date="2021-04" db="EMBL/GenBank/DDBJ databases">
        <authorList>
            <person name="Gilroy R."/>
        </authorList>
    </citation>
    <scope>NUCLEOTIDE SEQUENCE</scope>
    <source>
        <strain evidence="2">A6-441</strain>
    </source>
</reference>
<reference evidence="2" key="1">
    <citation type="journal article" date="2021" name="PeerJ">
        <title>Extensive microbial diversity within the chicken gut microbiome revealed by metagenomics and culture.</title>
        <authorList>
            <person name="Gilroy R."/>
            <person name="Ravi A."/>
            <person name="Getino M."/>
            <person name="Pursley I."/>
            <person name="Horton D.L."/>
            <person name="Alikhan N.F."/>
            <person name="Baker D."/>
            <person name="Gharbi K."/>
            <person name="Hall N."/>
            <person name="Watson M."/>
            <person name="Adriaenssens E.M."/>
            <person name="Foster-Nyarko E."/>
            <person name="Jarju S."/>
            <person name="Secka A."/>
            <person name="Antonio M."/>
            <person name="Oren A."/>
            <person name="Chaudhuri R.R."/>
            <person name="La Ragione R."/>
            <person name="Hildebrand F."/>
            <person name="Pallen M.J."/>
        </authorList>
    </citation>
    <scope>NUCLEOTIDE SEQUENCE</scope>
    <source>
        <strain evidence="2">A6-441</strain>
    </source>
</reference>
<evidence type="ECO:0000256" key="1">
    <source>
        <dbReference type="SAM" id="Coils"/>
    </source>
</evidence>
<gene>
    <name evidence="2" type="ORF">IAA47_08130</name>
</gene>
<name>A0A9E2KYP7_9FUSO</name>
<protein>
    <submittedName>
        <fullName evidence="2">Uncharacterized protein</fullName>
    </submittedName>
</protein>
<evidence type="ECO:0000313" key="3">
    <source>
        <dbReference type="Proteomes" id="UP000724657"/>
    </source>
</evidence>
<feature type="coiled-coil region" evidence="1">
    <location>
        <begin position="69"/>
        <end position="103"/>
    </location>
</feature>
<dbReference type="AlphaFoldDB" id="A0A9E2KYP7"/>
<evidence type="ECO:0000313" key="2">
    <source>
        <dbReference type="EMBL" id="MBU3842927.1"/>
    </source>
</evidence>